<reference evidence="3" key="1">
    <citation type="submission" date="2017-07" db="EMBL/GenBank/DDBJ databases">
        <authorList>
            <person name="Varghese N."/>
            <person name="Submissions S."/>
        </authorList>
    </citation>
    <scope>NUCLEOTIDE SEQUENCE [LARGE SCALE GENOMIC DNA]</scope>
    <source>
        <strain evidence="3">NLAE-zl-C134</strain>
    </source>
</reference>
<accession>A0A315ZWP8</accession>
<keyword evidence="3" id="KW-1185">Reference proteome</keyword>
<dbReference type="EMBL" id="UHJJ01000007">
    <property type="protein sequence ID" value="SUQ14554.1"/>
    <property type="molecule type" value="Genomic_DNA"/>
</dbReference>
<evidence type="ECO:0000313" key="2">
    <source>
        <dbReference type="EMBL" id="SUQ14554.1"/>
    </source>
</evidence>
<gene>
    <name evidence="2" type="ORF">SAMN05216529_1076</name>
</gene>
<proteinExistence type="predicted"/>
<organism evidence="2 3">
    <name type="scientific">Faecalicatena contorta</name>
    <dbReference type="NCBI Taxonomy" id="39482"/>
    <lineage>
        <taxon>Bacteria</taxon>
        <taxon>Bacillati</taxon>
        <taxon>Bacillota</taxon>
        <taxon>Clostridia</taxon>
        <taxon>Lachnospirales</taxon>
        <taxon>Lachnospiraceae</taxon>
        <taxon>Faecalicatena</taxon>
    </lineage>
</organism>
<sequence length="200" mass="22316">MEEDIKKKHGEKLNLPIVIAVVSIMALVIVALSIWSANKKNENDTLVILNDLYDDAIEGGMLCEDAGNMTKTVWYNSIFKVEDSTTDIYTRYLNGAGGFKDFNESINEYFINGDYSNKIGAAKANEKFIDIGIKSIKKVPKSLTEQYESAKEVRSAYNKLLNVVDNPTGNIEEFSANFNDADEALSDACNDLKYLLSDKE</sequence>
<evidence type="ECO:0000313" key="3">
    <source>
        <dbReference type="Proteomes" id="UP000254051"/>
    </source>
</evidence>
<dbReference type="Proteomes" id="UP000254051">
    <property type="component" value="Unassembled WGS sequence"/>
</dbReference>
<dbReference type="OrthoDB" id="3239970at2"/>
<feature type="transmembrane region" description="Helical" evidence="1">
    <location>
        <begin position="12"/>
        <end position="35"/>
    </location>
</feature>
<dbReference type="RefSeq" id="WP_109711562.1">
    <property type="nucleotide sequence ID" value="NZ_QGDS01000007.1"/>
</dbReference>
<keyword evidence="1" id="KW-1133">Transmembrane helix</keyword>
<dbReference type="AlphaFoldDB" id="A0A315ZWP8"/>
<protein>
    <submittedName>
        <fullName evidence="2">Uncharacterized protein</fullName>
    </submittedName>
</protein>
<name>A0A315ZWP8_9FIRM</name>
<keyword evidence="1" id="KW-0812">Transmembrane</keyword>
<evidence type="ECO:0000256" key="1">
    <source>
        <dbReference type="SAM" id="Phobius"/>
    </source>
</evidence>
<keyword evidence="1" id="KW-0472">Membrane</keyword>